<dbReference type="Gramene" id="AET2Gv20815900.1">
    <property type="protein sequence ID" value="AET2Gv20815900.1"/>
    <property type="gene ID" value="AET2Gv20815900"/>
</dbReference>
<accession>A0A453CDW9</accession>
<name>A0A453CDW9_AEGTS</name>
<reference evidence="1" key="5">
    <citation type="journal article" date="2021" name="G3 (Bethesda)">
        <title>Aegilops tauschii genome assembly Aet v5.0 features greater sequence contiguity and improved annotation.</title>
        <authorList>
            <person name="Wang L."/>
            <person name="Zhu T."/>
            <person name="Rodriguez J.C."/>
            <person name="Deal K.R."/>
            <person name="Dubcovsky J."/>
            <person name="McGuire P.E."/>
            <person name="Lux T."/>
            <person name="Spannagl M."/>
            <person name="Mayer K.F.X."/>
            <person name="Baldrich P."/>
            <person name="Meyers B.C."/>
            <person name="Huo N."/>
            <person name="Gu Y.Q."/>
            <person name="Zhou H."/>
            <person name="Devos K.M."/>
            <person name="Bennetzen J.L."/>
            <person name="Unver T."/>
            <person name="Budak H."/>
            <person name="Gulick P.J."/>
            <person name="Galiba G."/>
            <person name="Kalapos B."/>
            <person name="Nelson D.R."/>
            <person name="Li P."/>
            <person name="You F.M."/>
            <person name="Luo M.C."/>
            <person name="Dvorak J."/>
        </authorList>
    </citation>
    <scope>NUCLEOTIDE SEQUENCE [LARGE SCALE GENOMIC DNA]</scope>
    <source>
        <strain evidence="1">cv. AL8/78</strain>
    </source>
</reference>
<protein>
    <recommendedName>
        <fullName evidence="3">Reverse transcriptase domain-containing protein</fullName>
    </recommendedName>
</protein>
<dbReference type="AlphaFoldDB" id="A0A453CDW9"/>
<keyword evidence="2" id="KW-1185">Reference proteome</keyword>
<dbReference type="EnsemblPlants" id="AET2Gv20815900.1">
    <property type="protein sequence ID" value="AET2Gv20815900.1"/>
    <property type="gene ID" value="AET2Gv20815900"/>
</dbReference>
<reference evidence="2" key="2">
    <citation type="journal article" date="2017" name="Nat. Plants">
        <title>The Aegilops tauschii genome reveals multiple impacts of transposons.</title>
        <authorList>
            <person name="Zhao G."/>
            <person name="Zou C."/>
            <person name="Li K."/>
            <person name="Wang K."/>
            <person name="Li T."/>
            <person name="Gao L."/>
            <person name="Zhang X."/>
            <person name="Wang H."/>
            <person name="Yang Z."/>
            <person name="Liu X."/>
            <person name="Jiang W."/>
            <person name="Mao L."/>
            <person name="Kong X."/>
            <person name="Jiao Y."/>
            <person name="Jia J."/>
        </authorList>
    </citation>
    <scope>NUCLEOTIDE SEQUENCE [LARGE SCALE GENOMIC DNA]</scope>
    <source>
        <strain evidence="2">cv. AL8/78</strain>
    </source>
</reference>
<organism evidence="1 2">
    <name type="scientific">Aegilops tauschii subsp. strangulata</name>
    <name type="common">Goatgrass</name>
    <dbReference type="NCBI Taxonomy" id="200361"/>
    <lineage>
        <taxon>Eukaryota</taxon>
        <taxon>Viridiplantae</taxon>
        <taxon>Streptophyta</taxon>
        <taxon>Embryophyta</taxon>
        <taxon>Tracheophyta</taxon>
        <taxon>Spermatophyta</taxon>
        <taxon>Magnoliopsida</taxon>
        <taxon>Liliopsida</taxon>
        <taxon>Poales</taxon>
        <taxon>Poaceae</taxon>
        <taxon>BOP clade</taxon>
        <taxon>Pooideae</taxon>
        <taxon>Triticodae</taxon>
        <taxon>Triticeae</taxon>
        <taxon>Triticinae</taxon>
        <taxon>Aegilops</taxon>
    </lineage>
</organism>
<dbReference type="Proteomes" id="UP000015105">
    <property type="component" value="Chromosome 2D"/>
</dbReference>
<evidence type="ECO:0000313" key="1">
    <source>
        <dbReference type="EnsemblPlants" id="AET2Gv20815900.1"/>
    </source>
</evidence>
<reference evidence="1" key="4">
    <citation type="submission" date="2019-03" db="UniProtKB">
        <authorList>
            <consortium name="EnsemblPlants"/>
        </authorList>
    </citation>
    <scope>IDENTIFICATION</scope>
</reference>
<sequence>ESATVDSSILQQLHPRRPIPAISLYADDVMLFCHATPGDMAAVKGILTLFGKASGPQVNYGKSSATILPGDPEADAVIAQLGCPAVQLPVTYLGIPL</sequence>
<evidence type="ECO:0008006" key="3">
    <source>
        <dbReference type="Google" id="ProtNLM"/>
    </source>
</evidence>
<evidence type="ECO:0000313" key="2">
    <source>
        <dbReference type="Proteomes" id="UP000015105"/>
    </source>
</evidence>
<reference evidence="2" key="1">
    <citation type="journal article" date="2014" name="Science">
        <title>Ancient hybridizations among the ancestral genomes of bread wheat.</title>
        <authorList>
            <consortium name="International Wheat Genome Sequencing Consortium,"/>
            <person name="Marcussen T."/>
            <person name="Sandve S.R."/>
            <person name="Heier L."/>
            <person name="Spannagl M."/>
            <person name="Pfeifer M."/>
            <person name="Jakobsen K.S."/>
            <person name="Wulff B.B."/>
            <person name="Steuernagel B."/>
            <person name="Mayer K.F."/>
            <person name="Olsen O.A."/>
        </authorList>
    </citation>
    <scope>NUCLEOTIDE SEQUENCE [LARGE SCALE GENOMIC DNA]</scope>
    <source>
        <strain evidence="2">cv. AL8/78</strain>
    </source>
</reference>
<reference evidence="1" key="3">
    <citation type="journal article" date="2017" name="Nature">
        <title>Genome sequence of the progenitor of the wheat D genome Aegilops tauschii.</title>
        <authorList>
            <person name="Luo M.C."/>
            <person name="Gu Y.Q."/>
            <person name="Puiu D."/>
            <person name="Wang H."/>
            <person name="Twardziok S.O."/>
            <person name="Deal K.R."/>
            <person name="Huo N."/>
            <person name="Zhu T."/>
            <person name="Wang L."/>
            <person name="Wang Y."/>
            <person name="McGuire P.E."/>
            <person name="Liu S."/>
            <person name="Long H."/>
            <person name="Ramasamy R.K."/>
            <person name="Rodriguez J.C."/>
            <person name="Van S.L."/>
            <person name="Yuan L."/>
            <person name="Wang Z."/>
            <person name="Xia Z."/>
            <person name="Xiao L."/>
            <person name="Anderson O.D."/>
            <person name="Ouyang S."/>
            <person name="Liang Y."/>
            <person name="Zimin A.V."/>
            <person name="Pertea G."/>
            <person name="Qi P."/>
            <person name="Bennetzen J.L."/>
            <person name="Dai X."/>
            <person name="Dawson M.W."/>
            <person name="Muller H.G."/>
            <person name="Kugler K."/>
            <person name="Rivarola-Duarte L."/>
            <person name="Spannagl M."/>
            <person name="Mayer K.F.X."/>
            <person name="Lu F.H."/>
            <person name="Bevan M.W."/>
            <person name="Leroy P."/>
            <person name="Li P."/>
            <person name="You F.M."/>
            <person name="Sun Q."/>
            <person name="Liu Z."/>
            <person name="Lyons E."/>
            <person name="Wicker T."/>
            <person name="Salzberg S.L."/>
            <person name="Devos K.M."/>
            <person name="Dvorak J."/>
        </authorList>
    </citation>
    <scope>NUCLEOTIDE SEQUENCE [LARGE SCALE GENOMIC DNA]</scope>
    <source>
        <strain evidence="1">cv. AL8/78</strain>
    </source>
</reference>
<proteinExistence type="predicted"/>